<keyword evidence="3" id="KW-1185">Reference proteome</keyword>
<dbReference type="EMBL" id="FOQT01000004">
    <property type="protein sequence ID" value="SFI43675.1"/>
    <property type="molecule type" value="Genomic_DNA"/>
</dbReference>
<feature type="transmembrane region" description="Helical" evidence="1">
    <location>
        <begin position="338"/>
        <end position="357"/>
    </location>
</feature>
<feature type="transmembrane region" description="Helical" evidence="1">
    <location>
        <begin position="211"/>
        <end position="234"/>
    </location>
</feature>
<keyword evidence="1" id="KW-1133">Transmembrane helix</keyword>
<protein>
    <submittedName>
        <fullName evidence="2">EpsG family protein</fullName>
    </submittedName>
</protein>
<dbReference type="OrthoDB" id="1424730at2"/>
<feature type="transmembrane region" description="Helical" evidence="1">
    <location>
        <begin position="286"/>
        <end position="307"/>
    </location>
</feature>
<keyword evidence="1" id="KW-0812">Transmembrane</keyword>
<dbReference type="STRING" id="1125876.SAMN05443292_2594"/>
<feature type="transmembrane region" description="Helical" evidence="1">
    <location>
        <begin position="313"/>
        <end position="331"/>
    </location>
</feature>
<dbReference type="RefSeq" id="WP_090081490.1">
    <property type="nucleotide sequence ID" value="NZ_FOQT01000004.1"/>
</dbReference>
<feature type="transmembrane region" description="Helical" evidence="1">
    <location>
        <begin position="33"/>
        <end position="51"/>
    </location>
</feature>
<dbReference type="Pfam" id="PF14897">
    <property type="entry name" value="EpsG"/>
    <property type="match status" value="1"/>
</dbReference>
<sequence>MQILHPVFTVTILILIGYSFLEVYGREIKNYKTVWFVVILLIIFAGFRKGVGADYPIYQSMYSYFPLHIDYAEIFSKALFQKNSLEIEWLYLLFNNTFFLAGLPFFIFTAFVAIIALIPKFYTIEKYVAYPATGLLLYIIPAYFIADCGQIRQGLAMAVAIFSFKYIKERNLLMFLIVMYFALGFHKSAAVFVPAYWLAKVPLTKTKIIALVLFCMALSPFEIYNNLGFLNAIAPQEVYQGYSDYVNIEGGETGIIKFFDLISLLYVFFIVTLNEETCAKIPYYEYMRNLGLCGVCLFFVMRGSPIFSTRLPGIYMFFAAMILPNNLASIADIRYKKFLHLILVLFVVFYYFVFASYQGRNGRFTPDRYQNYLWN</sequence>
<organism evidence="2 3">
    <name type="scientific">Halpernia frigidisoli</name>
    <dbReference type="NCBI Taxonomy" id="1125876"/>
    <lineage>
        <taxon>Bacteria</taxon>
        <taxon>Pseudomonadati</taxon>
        <taxon>Bacteroidota</taxon>
        <taxon>Flavobacteriia</taxon>
        <taxon>Flavobacteriales</taxon>
        <taxon>Weeksellaceae</taxon>
        <taxon>Chryseobacterium group</taxon>
        <taxon>Halpernia</taxon>
    </lineage>
</organism>
<reference evidence="2 3" key="1">
    <citation type="submission" date="2016-10" db="EMBL/GenBank/DDBJ databases">
        <authorList>
            <person name="de Groot N.N."/>
        </authorList>
    </citation>
    <scope>NUCLEOTIDE SEQUENCE [LARGE SCALE GENOMIC DNA]</scope>
    <source>
        <strain evidence="2 3">DSM 26000</strain>
    </source>
</reference>
<dbReference type="InterPro" id="IPR049458">
    <property type="entry name" value="EpsG-like"/>
</dbReference>
<name>A0A1I3I6N4_9FLAO</name>
<feature type="transmembrane region" description="Helical" evidence="1">
    <location>
        <begin position="98"/>
        <end position="118"/>
    </location>
</feature>
<feature type="transmembrane region" description="Helical" evidence="1">
    <location>
        <begin position="172"/>
        <end position="199"/>
    </location>
</feature>
<evidence type="ECO:0000313" key="2">
    <source>
        <dbReference type="EMBL" id="SFI43675.1"/>
    </source>
</evidence>
<feature type="transmembrane region" description="Helical" evidence="1">
    <location>
        <begin position="254"/>
        <end position="274"/>
    </location>
</feature>
<feature type="transmembrane region" description="Helical" evidence="1">
    <location>
        <begin position="127"/>
        <end position="146"/>
    </location>
</feature>
<feature type="transmembrane region" description="Helical" evidence="1">
    <location>
        <begin position="6"/>
        <end position="24"/>
    </location>
</feature>
<evidence type="ECO:0000256" key="1">
    <source>
        <dbReference type="SAM" id="Phobius"/>
    </source>
</evidence>
<gene>
    <name evidence="2" type="ORF">SAMN05443292_2594</name>
</gene>
<accession>A0A1I3I6N4</accession>
<keyword evidence="1" id="KW-0472">Membrane</keyword>
<proteinExistence type="predicted"/>
<dbReference type="AlphaFoldDB" id="A0A1I3I6N4"/>
<evidence type="ECO:0000313" key="3">
    <source>
        <dbReference type="Proteomes" id="UP000198931"/>
    </source>
</evidence>
<dbReference type="Proteomes" id="UP000198931">
    <property type="component" value="Unassembled WGS sequence"/>
</dbReference>